<keyword evidence="1" id="KW-1133">Transmembrane helix</keyword>
<dbReference type="PANTHER" id="PTHR46599">
    <property type="entry name" value="PIGGYBAC TRANSPOSABLE ELEMENT-DERIVED PROTEIN 4"/>
    <property type="match status" value="1"/>
</dbReference>
<feature type="domain" description="PiggyBac transposable element-derived protein" evidence="2">
    <location>
        <begin position="3"/>
        <end position="250"/>
    </location>
</feature>
<proteinExistence type="predicted"/>
<dbReference type="PANTHER" id="PTHR46599:SF3">
    <property type="entry name" value="PIGGYBAC TRANSPOSABLE ELEMENT-DERIVED PROTEIN 4"/>
    <property type="match status" value="1"/>
</dbReference>
<feature type="non-terminal residue" evidence="3">
    <location>
        <position position="1"/>
    </location>
</feature>
<sequence>RTGFGVKQPRKKSKTGIQQYRICEAETGYCLDFEYYSASKEEPYDFVKIDGYDIDSFTLPAKIVLHLIKPYLNRGHTLGIDSYYSDPRLFELLLRNKTDAVGTFQSNRRFFPTGVKATKLPVGYVQSWYKKFNLNDNDVNENNDVYENDNENAFLKYLMCLIWQDKKTVRIVSTYHDDELLSIPDKAQFRVDLNATKLKPRACIEYKYVMPGVDKMDQMMSTYDPTRKRMKRYYKRVYFTLLEMCFYNSFVVYCHLMHPKKVTYLDYKKDVVKRTIDKYCKKFYKNTDGAIHINKLLVQLEKKAKCFGIFSPSSWTTFSSCHWTRCQRQGLVATVSFLQQANCKIS</sequence>
<name>A0AAV2RFH2_MEGNR</name>
<organism evidence="3 4">
    <name type="scientific">Meganyctiphanes norvegica</name>
    <name type="common">Northern krill</name>
    <name type="synonym">Thysanopoda norvegica</name>
    <dbReference type="NCBI Taxonomy" id="48144"/>
    <lineage>
        <taxon>Eukaryota</taxon>
        <taxon>Metazoa</taxon>
        <taxon>Ecdysozoa</taxon>
        <taxon>Arthropoda</taxon>
        <taxon>Crustacea</taxon>
        <taxon>Multicrustacea</taxon>
        <taxon>Malacostraca</taxon>
        <taxon>Eumalacostraca</taxon>
        <taxon>Eucarida</taxon>
        <taxon>Euphausiacea</taxon>
        <taxon>Euphausiidae</taxon>
        <taxon>Meganyctiphanes</taxon>
    </lineage>
</organism>
<gene>
    <name evidence="3" type="ORF">MNOR_LOCUS24591</name>
</gene>
<evidence type="ECO:0000259" key="2">
    <source>
        <dbReference type="Pfam" id="PF13843"/>
    </source>
</evidence>
<keyword evidence="1" id="KW-0812">Transmembrane</keyword>
<dbReference type="Proteomes" id="UP001497623">
    <property type="component" value="Unassembled WGS sequence"/>
</dbReference>
<comment type="caution">
    <text evidence="3">The sequence shown here is derived from an EMBL/GenBank/DDBJ whole genome shotgun (WGS) entry which is preliminary data.</text>
</comment>
<dbReference type="InterPro" id="IPR029526">
    <property type="entry name" value="PGBD"/>
</dbReference>
<evidence type="ECO:0000256" key="1">
    <source>
        <dbReference type="SAM" id="Phobius"/>
    </source>
</evidence>
<dbReference type="Pfam" id="PF13843">
    <property type="entry name" value="DDE_Tnp_1_7"/>
    <property type="match status" value="1"/>
</dbReference>
<evidence type="ECO:0000313" key="4">
    <source>
        <dbReference type="Proteomes" id="UP001497623"/>
    </source>
</evidence>
<dbReference type="AlphaFoldDB" id="A0AAV2RFH2"/>
<evidence type="ECO:0000313" key="3">
    <source>
        <dbReference type="EMBL" id="CAL4124539.1"/>
    </source>
</evidence>
<accession>A0AAV2RFH2</accession>
<keyword evidence="1" id="KW-0472">Membrane</keyword>
<reference evidence="3 4" key="1">
    <citation type="submission" date="2024-05" db="EMBL/GenBank/DDBJ databases">
        <authorList>
            <person name="Wallberg A."/>
        </authorList>
    </citation>
    <scope>NUCLEOTIDE SEQUENCE [LARGE SCALE GENOMIC DNA]</scope>
</reference>
<feature type="transmembrane region" description="Helical" evidence="1">
    <location>
        <begin position="237"/>
        <end position="258"/>
    </location>
</feature>
<protein>
    <recommendedName>
        <fullName evidence="2">PiggyBac transposable element-derived protein domain-containing protein</fullName>
    </recommendedName>
</protein>
<keyword evidence="4" id="KW-1185">Reference proteome</keyword>
<dbReference type="EMBL" id="CAXKWB010022696">
    <property type="protein sequence ID" value="CAL4124539.1"/>
    <property type="molecule type" value="Genomic_DNA"/>
</dbReference>